<organism evidence="12 13">
    <name type="scientific">Orchesella dallaii</name>
    <dbReference type="NCBI Taxonomy" id="48710"/>
    <lineage>
        <taxon>Eukaryota</taxon>
        <taxon>Metazoa</taxon>
        <taxon>Ecdysozoa</taxon>
        <taxon>Arthropoda</taxon>
        <taxon>Hexapoda</taxon>
        <taxon>Collembola</taxon>
        <taxon>Entomobryomorpha</taxon>
        <taxon>Entomobryoidea</taxon>
        <taxon>Orchesellidae</taxon>
        <taxon>Orchesellinae</taxon>
        <taxon>Orchesella</taxon>
    </lineage>
</organism>
<feature type="domain" description="Peptidase S1" evidence="11">
    <location>
        <begin position="171"/>
        <end position="410"/>
    </location>
</feature>
<evidence type="ECO:0000256" key="3">
    <source>
        <dbReference type="ARBA" id="ARBA00022670"/>
    </source>
</evidence>
<evidence type="ECO:0000256" key="10">
    <source>
        <dbReference type="RuleBase" id="RU366078"/>
    </source>
</evidence>
<dbReference type="Pfam" id="PF00089">
    <property type="entry name" value="Trypsin"/>
    <property type="match status" value="1"/>
</dbReference>
<evidence type="ECO:0000256" key="8">
    <source>
        <dbReference type="ARBA" id="ARBA00024195"/>
    </source>
</evidence>
<dbReference type="InterPro" id="IPR009003">
    <property type="entry name" value="Peptidase_S1_PA"/>
</dbReference>
<feature type="signal peptide" evidence="10">
    <location>
        <begin position="1"/>
        <end position="22"/>
    </location>
</feature>
<keyword evidence="2 10" id="KW-0964">Secreted</keyword>
<sequence>MKAQRFILQFLLFHCCVSICVATLWKTEDAYILDDLPDDDEPVITEVPNACTVSNGRQGRCVPVEECNPFHNFLSTENRDSQLGILQGFREYLNASESESCVPDSQDGVPTDNPVGIEAKKQVEYVCCTSLKFAKAQSISLDEYLSKNPDEPSEKPQQIPFATVNSTAPYIVSGTPASPGEFPFAVAILINGKQFCGGSLIDSQWVLTAAHCFDQFTSQKVRQLVIKIGDHDISRVGEVQHQDALVSKLFLHPGFFRMKGYFRDDIALLKLNTPVSPAGNVRAIALHGGAPDINRGLVETVVAGWGNTCYQKCRPSTVLLKTKIQVITNSECTRRYSGNLVPPITQNMVCASGTSNADACNGDSGGPLFINHGGAVQQIGIVSWGIGCGQFPGVYTRVSNFGNWIQKHKNKPVSWSFNKS</sequence>
<comment type="caution">
    <text evidence="12">The sequence shown here is derived from an EMBL/GenBank/DDBJ whole genome shotgun (WGS) entry which is preliminary data.</text>
</comment>
<keyword evidence="3 9" id="KW-0645">Protease</keyword>
<dbReference type="Gene3D" id="2.40.10.10">
    <property type="entry name" value="Trypsin-like serine proteases"/>
    <property type="match status" value="1"/>
</dbReference>
<accession>A0ABP1QCH4</accession>
<gene>
    <name evidence="12" type="ORF">ODALV1_LOCUS8555</name>
</gene>
<dbReference type="PANTHER" id="PTHR24264:SF65">
    <property type="entry name" value="SRCR DOMAIN-CONTAINING PROTEIN"/>
    <property type="match status" value="1"/>
</dbReference>
<dbReference type="PROSITE" id="PS00135">
    <property type="entry name" value="TRYPSIN_SER"/>
    <property type="match status" value="1"/>
</dbReference>
<feature type="chain" id="PRO_5044957682" description="CLIP domain-containing serine protease" evidence="10">
    <location>
        <begin position="23"/>
        <end position="420"/>
    </location>
</feature>
<comment type="subcellular location">
    <subcellularLocation>
        <location evidence="1 10">Secreted</location>
    </subcellularLocation>
</comment>
<evidence type="ECO:0000256" key="2">
    <source>
        <dbReference type="ARBA" id="ARBA00022525"/>
    </source>
</evidence>
<keyword evidence="6 9" id="KW-0720">Serine protease</keyword>
<dbReference type="InterPro" id="IPR050127">
    <property type="entry name" value="Serine_Proteases_S1"/>
</dbReference>
<dbReference type="InterPro" id="IPR043504">
    <property type="entry name" value="Peptidase_S1_PA_chymotrypsin"/>
</dbReference>
<dbReference type="PROSITE" id="PS50240">
    <property type="entry name" value="TRYPSIN_DOM"/>
    <property type="match status" value="1"/>
</dbReference>
<dbReference type="Proteomes" id="UP001642540">
    <property type="component" value="Unassembled WGS sequence"/>
</dbReference>
<dbReference type="SMART" id="SM00020">
    <property type="entry name" value="Tryp_SPc"/>
    <property type="match status" value="1"/>
</dbReference>
<dbReference type="InterPro" id="IPR001314">
    <property type="entry name" value="Peptidase_S1A"/>
</dbReference>
<evidence type="ECO:0000256" key="7">
    <source>
        <dbReference type="ARBA" id="ARBA00023157"/>
    </source>
</evidence>
<keyword evidence="7" id="KW-1015">Disulfide bond</keyword>
<dbReference type="Gene3D" id="3.30.1640.30">
    <property type="match status" value="1"/>
</dbReference>
<dbReference type="InterPro" id="IPR022700">
    <property type="entry name" value="CLIP"/>
</dbReference>
<reference evidence="12 13" key="1">
    <citation type="submission" date="2024-08" db="EMBL/GenBank/DDBJ databases">
        <authorList>
            <person name="Cucini C."/>
            <person name="Frati F."/>
        </authorList>
    </citation>
    <scope>NUCLEOTIDE SEQUENCE [LARGE SCALE GENOMIC DNA]</scope>
</reference>
<dbReference type="InterPro" id="IPR018114">
    <property type="entry name" value="TRYPSIN_HIS"/>
</dbReference>
<dbReference type="EC" id="3.4.21.-" evidence="9"/>
<evidence type="ECO:0000256" key="6">
    <source>
        <dbReference type="ARBA" id="ARBA00022825"/>
    </source>
</evidence>
<dbReference type="PRINTS" id="PR00722">
    <property type="entry name" value="CHYMOTRYPSIN"/>
</dbReference>
<keyword evidence="5 9" id="KW-0378">Hydrolase</keyword>
<name>A0ABP1QCH4_9HEXA</name>
<dbReference type="EMBL" id="CAXLJM020000026">
    <property type="protein sequence ID" value="CAL8093652.1"/>
    <property type="molecule type" value="Genomic_DNA"/>
</dbReference>
<dbReference type="InterPro" id="IPR038565">
    <property type="entry name" value="CLIP_sf"/>
</dbReference>
<evidence type="ECO:0000313" key="12">
    <source>
        <dbReference type="EMBL" id="CAL8093652.1"/>
    </source>
</evidence>
<evidence type="ECO:0000256" key="1">
    <source>
        <dbReference type="ARBA" id="ARBA00004613"/>
    </source>
</evidence>
<dbReference type="PANTHER" id="PTHR24264">
    <property type="entry name" value="TRYPSIN-RELATED"/>
    <property type="match status" value="1"/>
</dbReference>
<comment type="domain">
    <text evidence="10">The clip domain consists of 35-55 residues which are 'knitted' together usually by 3 conserved disulfide bonds forming a clip-like compact structure.</text>
</comment>
<evidence type="ECO:0000256" key="4">
    <source>
        <dbReference type="ARBA" id="ARBA00022729"/>
    </source>
</evidence>
<evidence type="ECO:0000256" key="9">
    <source>
        <dbReference type="RuleBase" id="RU363034"/>
    </source>
</evidence>
<keyword evidence="4 10" id="KW-0732">Signal</keyword>
<evidence type="ECO:0000256" key="5">
    <source>
        <dbReference type="ARBA" id="ARBA00022801"/>
    </source>
</evidence>
<keyword evidence="13" id="KW-1185">Reference proteome</keyword>
<dbReference type="InterPro" id="IPR001254">
    <property type="entry name" value="Trypsin_dom"/>
</dbReference>
<proteinExistence type="inferred from homology"/>
<dbReference type="SUPFAM" id="SSF50494">
    <property type="entry name" value="Trypsin-like serine proteases"/>
    <property type="match status" value="1"/>
</dbReference>
<comment type="similarity">
    <text evidence="8 10">Belongs to the peptidase S1 family. CLIP subfamily.</text>
</comment>
<evidence type="ECO:0000259" key="11">
    <source>
        <dbReference type="PROSITE" id="PS50240"/>
    </source>
</evidence>
<dbReference type="InterPro" id="IPR033116">
    <property type="entry name" value="TRYPSIN_SER"/>
</dbReference>
<evidence type="ECO:0000313" key="13">
    <source>
        <dbReference type="Proteomes" id="UP001642540"/>
    </source>
</evidence>
<dbReference type="PROSITE" id="PS00134">
    <property type="entry name" value="TRYPSIN_HIS"/>
    <property type="match status" value="1"/>
</dbReference>
<dbReference type="Pfam" id="PF12032">
    <property type="entry name" value="CLIP"/>
    <property type="match status" value="1"/>
</dbReference>
<dbReference type="CDD" id="cd00190">
    <property type="entry name" value="Tryp_SPc"/>
    <property type="match status" value="1"/>
</dbReference>
<protein>
    <recommendedName>
        <fullName evidence="10">CLIP domain-containing serine protease</fullName>
        <ecNumber evidence="9">3.4.21.-</ecNumber>
    </recommendedName>
</protein>